<proteinExistence type="predicted"/>
<dbReference type="GeneID" id="64970841"/>
<dbReference type="RefSeq" id="XP_041553030.1">
    <property type="nucleotide sequence ID" value="XM_041700001.1"/>
</dbReference>
<keyword evidence="1" id="KW-1133">Transmembrane helix</keyword>
<gene>
    <name evidence="2" type="ORF">APUU_21268A</name>
</gene>
<protein>
    <submittedName>
        <fullName evidence="2">Uncharacterized protein</fullName>
    </submittedName>
</protein>
<reference evidence="2" key="1">
    <citation type="submission" date="2021-01" db="EMBL/GenBank/DDBJ databases">
        <authorList>
            <consortium name="Aspergillus puulaauensis MK2 genome sequencing consortium"/>
            <person name="Kazuki M."/>
            <person name="Futagami T."/>
        </authorList>
    </citation>
    <scope>NUCLEOTIDE SEQUENCE</scope>
    <source>
        <strain evidence="2">MK2</strain>
    </source>
</reference>
<accession>A0A7R7XG73</accession>
<keyword evidence="3" id="KW-1185">Reference proteome</keyword>
<feature type="transmembrane region" description="Helical" evidence="1">
    <location>
        <begin position="104"/>
        <end position="137"/>
    </location>
</feature>
<name>A0A7R7XG73_9EURO</name>
<feature type="transmembrane region" description="Helical" evidence="1">
    <location>
        <begin position="63"/>
        <end position="84"/>
    </location>
</feature>
<dbReference type="AlphaFoldDB" id="A0A7R7XG73"/>
<reference evidence="2" key="2">
    <citation type="submission" date="2021-02" db="EMBL/GenBank/DDBJ databases">
        <title>Aspergillus puulaauensis MK2 genome sequence.</title>
        <authorList>
            <person name="Futagami T."/>
            <person name="Mori K."/>
            <person name="Kadooka C."/>
            <person name="Tanaka T."/>
        </authorList>
    </citation>
    <scope>NUCLEOTIDE SEQUENCE</scope>
    <source>
        <strain evidence="2">MK2</strain>
    </source>
</reference>
<organism evidence="2 3">
    <name type="scientific">Aspergillus puulaauensis</name>
    <dbReference type="NCBI Taxonomy" id="1220207"/>
    <lineage>
        <taxon>Eukaryota</taxon>
        <taxon>Fungi</taxon>
        <taxon>Dikarya</taxon>
        <taxon>Ascomycota</taxon>
        <taxon>Pezizomycotina</taxon>
        <taxon>Eurotiomycetes</taxon>
        <taxon>Eurotiomycetidae</taxon>
        <taxon>Eurotiales</taxon>
        <taxon>Aspergillaceae</taxon>
        <taxon>Aspergillus</taxon>
    </lineage>
</organism>
<keyword evidence="1" id="KW-0472">Membrane</keyword>
<feature type="transmembrane region" description="Helical" evidence="1">
    <location>
        <begin position="12"/>
        <end position="32"/>
    </location>
</feature>
<evidence type="ECO:0000256" key="1">
    <source>
        <dbReference type="SAM" id="Phobius"/>
    </source>
</evidence>
<dbReference type="OrthoDB" id="10367550at2759"/>
<keyword evidence="1" id="KW-0812">Transmembrane</keyword>
<evidence type="ECO:0000313" key="3">
    <source>
        <dbReference type="Proteomes" id="UP000654913"/>
    </source>
</evidence>
<evidence type="ECO:0000313" key="2">
    <source>
        <dbReference type="EMBL" id="BCS20836.1"/>
    </source>
</evidence>
<dbReference type="KEGG" id="apuu:APUU_21268A"/>
<dbReference type="Proteomes" id="UP000654913">
    <property type="component" value="Chromosome 2"/>
</dbReference>
<sequence>MPDVIEPLSQPLFWVLAIVLIAFWLMTVQAAPNTTAIINPSKTWNVVYLKWLEPHLTSALRKFGVLTVYLGILGLQLLEGWWILQLDFTLFRGLRQFSGRSMNPVVICAAMGVWTIFIAVNLVAGALILVVQLTCIGDILSMHVRHRQLEKAVR</sequence>
<dbReference type="EMBL" id="AP024444">
    <property type="protein sequence ID" value="BCS20836.1"/>
    <property type="molecule type" value="Genomic_DNA"/>
</dbReference>